<dbReference type="EMBL" id="JAYMYR010000011">
    <property type="protein sequence ID" value="KAK7333664.1"/>
    <property type="molecule type" value="Genomic_DNA"/>
</dbReference>
<dbReference type="AlphaFoldDB" id="A0AAN9QFU1"/>
<sequence length="202" mass="21689">MDPSAKKPRGRPPGSKNKASPSSLPMPKPDESSMKVFNFTVPPNRDIMEFIFDIAHKDHVNVTILSATGKINSVILRNSTHDATDINMHGPFTLLSLSGSYSYNNHNTLHSAPTPPFPLSFGINISTSHGELLGGVIGGSLISGDDVSVTVSTFKNPGFLKYTSEGGEERHENNNNNDNITSGDFSEGGNLLGLNTEFMGDE</sequence>
<keyword evidence="3" id="KW-0804">Transcription</keyword>
<organism evidence="7 8">
    <name type="scientific">Phaseolus coccineus</name>
    <name type="common">Scarlet runner bean</name>
    <name type="synonym">Phaseolus multiflorus</name>
    <dbReference type="NCBI Taxonomy" id="3886"/>
    <lineage>
        <taxon>Eukaryota</taxon>
        <taxon>Viridiplantae</taxon>
        <taxon>Streptophyta</taxon>
        <taxon>Embryophyta</taxon>
        <taxon>Tracheophyta</taxon>
        <taxon>Spermatophyta</taxon>
        <taxon>Magnoliopsida</taxon>
        <taxon>eudicotyledons</taxon>
        <taxon>Gunneridae</taxon>
        <taxon>Pentapetalae</taxon>
        <taxon>rosids</taxon>
        <taxon>fabids</taxon>
        <taxon>Fabales</taxon>
        <taxon>Fabaceae</taxon>
        <taxon>Papilionoideae</taxon>
        <taxon>50 kb inversion clade</taxon>
        <taxon>NPAAA clade</taxon>
        <taxon>indigoferoid/millettioid clade</taxon>
        <taxon>Phaseoleae</taxon>
        <taxon>Phaseolus</taxon>
    </lineage>
</organism>
<dbReference type="PROSITE" id="PS51742">
    <property type="entry name" value="PPC"/>
    <property type="match status" value="1"/>
</dbReference>
<comment type="caution">
    <text evidence="7">The sequence shown here is derived from an EMBL/GenBank/DDBJ whole genome shotgun (WGS) entry which is preliminary data.</text>
</comment>
<dbReference type="GO" id="GO:0003680">
    <property type="term" value="F:minor groove of adenine-thymine-rich DNA binding"/>
    <property type="evidence" value="ECO:0007669"/>
    <property type="project" value="InterPro"/>
</dbReference>
<keyword evidence="4" id="KW-0539">Nucleus</keyword>
<evidence type="ECO:0000256" key="2">
    <source>
        <dbReference type="ARBA" id="ARBA00023125"/>
    </source>
</evidence>
<name>A0AAN9QFU1_PHACN</name>
<gene>
    <name evidence="7" type="ORF">VNO80_30441</name>
</gene>
<feature type="region of interest" description="Disordered" evidence="5">
    <location>
        <begin position="1"/>
        <end position="34"/>
    </location>
</feature>
<evidence type="ECO:0000259" key="6">
    <source>
        <dbReference type="PROSITE" id="PS51742"/>
    </source>
</evidence>
<feature type="domain" description="PPC" evidence="6">
    <location>
        <begin position="31"/>
        <end position="174"/>
    </location>
</feature>
<evidence type="ECO:0000256" key="3">
    <source>
        <dbReference type="ARBA" id="ARBA00023163"/>
    </source>
</evidence>
<proteinExistence type="predicted"/>
<keyword evidence="8" id="KW-1185">Reference proteome</keyword>
<reference evidence="7 8" key="1">
    <citation type="submission" date="2024-01" db="EMBL/GenBank/DDBJ databases">
        <title>The genomes of 5 underutilized Papilionoideae crops provide insights into root nodulation and disease resistanc.</title>
        <authorList>
            <person name="Jiang F."/>
        </authorList>
    </citation>
    <scope>NUCLEOTIDE SEQUENCE [LARGE SCALE GENOMIC DNA]</scope>
    <source>
        <strain evidence="7">JINMINGXINNONG_FW02</strain>
        <tissue evidence="7">Leaves</tissue>
    </source>
</reference>
<evidence type="ECO:0000256" key="1">
    <source>
        <dbReference type="ARBA" id="ARBA00023015"/>
    </source>
</evidence>
<dbReference type="Gene3D" id="3.30.1330.80">
    <property type="entry name" value="Hypothetical protein, similar to alpha- acetolactate decarboxylase, domain 2"/>
    <property type="match status" value="1"/>
</dbReference>
<evidence type="ECO:0000313" key="8">
    <source>
        <dbReference type="Proteomes" id="UP001374584"/>
    </source>
</evidence>
<feature type="region of interest" description="Disordered" evidence="5">
    <location>
        <begin position="162"/>
        <end position="186"/>
    </location>
</feature>
<evidence type="ECO:0000256" key="5">
    <source>
        <dbReference type="SAM" id="MobiDB-lite"/>
    </source>
</evidence>
<keyword evidence="1" id="KW-0805">Transcription regulation</keyword>
<dbReference type="GO" id="GO:0003700">
    <property type="term" value="F:DNA-binding transcription factor activity"/>
    <property type="evidence" value="ECO:0007669"/>
    <property type="project" value="TreeGrafter"/>
</dbReference>
<dbReference type="GO" id="GO:0005634">
    <property type="term" value="C:nucleus"/>
    <property type="evidence" value="ECO:0007669"/>
    <property type="project" value="TreeGrafter"/>
</dbReference>
<keyword evidence="2" id="KW-0238">DNA-binding</keyword>
<dbReference type="PANTHER" id="PTHR31100:SF63">
    <property type="entry name" value="AT-HOOK MOTIF NUCLEAR-LOCALIZED PROTEIN"/>
    <property type="match status" value="1"/>
</dbReference>
<dbReference type="Proteomes" id="UP001374584">
    <property type="component" value="Unassembled WGS sequence"/>
</dbReference>
<dbReference type="InterPro" id="IPR014476">
    <property type="entry name" value="AHL15-29"/>
</dbReference>
<protein>
    <recommendedName>
        <fullName evidence="6">PPC domain-containing protein</fullName>
    </recommendedName>
</protein>
<dbReference type="PANTHER" id="PTHR31100">
    <property type="entry name" value="AT-HOOK MOTIF NUCLEAR-LOCALIZED PROTEIN 15"/>
    <property type="match status" value="1"/>
</dbReference>
<dbReference type="SUPFAM" id="SSF117856">
    <property type="entry name" value="AF0104/ALDC/Ptd012-like"/>
    <property type="match status" value="1"/>
</dbReference>
<feature type="compositionally biased region" description="Basic residues" evidence="5">
    <location>
        <begin position="1"/>
        <end position="10"/>
    </location>
</feature>
<evidence type="ECO:0000313" key="7">
    <source>
        <dbReference type="EMBL" id="KAK7333664.1"/>
    </source>
</evidence>
<dbReference type="Pfam" id="PF03479">
    <property type="entry name" value="PCC"/>
    <property type="match status" value="1"/>
</dbReference>
<evidence type="ECO:0000256" key="4">
    <source>
        <dbReference type="ARBA" id="ARBA00023242"/>
    </source>
</evidence>
<accession>A0AAN9QFU1</accession>
<dbReference type="InterPro" id="IPR005175">
    <property type="entry name" value="PPC_dom"/>
</dbReference>
<dbReference type="CDD" id="cd11378">
    <property type="entry name" value="DUF296"/>
    <property type="match status" value="1"/>
</dbReference>